<evidence type="ECO:0000256" key="1">
    <source>
        <dbReference type="ARBA" id="ARBA00004604"/>
    </source>
</evidence>
<dbReference type="InterPro" id="IPR015943">
    <property type="entry name" value="WD40/YVTN_repeat-like_dom_sf"/>
</dbReference>
<dbReference type="Pfam" id="PF00400">
    <property type="entry name" value="WD40"/>
    <property type="match status" value="1"/>
</dbReference>
<dbReference type="Proteomes" id="UP000053815">
    <property type="component" value="Unassembled WGS sequence"/>
</dbReference>
<evidence type="ECO:0000313" key="8">
    <source>
        <dbReference type="EMBL" id="GAN03721.1"/>
    </source>
</evidence>
<proteinExistence type="inferred from homology"/>
<accession>A0A0C9M3T3</accession>
<feature type="region of interest" description="Disordered" evidence="7">
    <location>
        <begin position="170"/>
        <end position="204"/>
    </location>
</feature>
<organism evidence="8">
    <name type="scientific">Mucor ambiguus</name>
    <dbReference type="NCBI Taxonomy" id="91626"/>
    <lineage>
        <taxon>Eukaryota</taxon>
        <taxon>Fungi</taxon>
        <taxon>Fungi incertae sedis</taxon>
        <taxon>Mucoromycota</taxon>
        <taxon>Mucoromycotina</taxon>
        <taxon>Mucoromycetes</taxon>
        <taxon>Mucorales</taxon>
        <taxon>Mucorineae</taxon>
        <taxon>Mucoraceae</taxon>
        <taxon>Mucor</taxon>
    </lineage>
</organism>
<dbReference type="EMBL" id="DF836335">
    <property type="protein sequence ID" value="GAN03721.1"/>
    <property type="molecule type" value="Genomic_DNA"/>
</dbReference>
<dbReference type="InterPro" id="IPR036322">
    <property type="entry name" value="WD40_repeat_dom_sf"/>
</dbReference>
<protein>
    <submittedName>
        <fullName evidence="8">WD-repeat protein 50</fullName>
    </submittedName>
</protein>
<dbReference type="InterPro" id="IPR045161">
    <property type="entry name" value="Utp18"/>
</dbReference>
<feature type="compositionally biased region" description="Acidic residues" evidence="7">
    <location>
        <begin position="46"/>
        <end position="59"/>
    </location>
</feature>
<evidence type="ECO:0000313" key="9">
    <source>
        <dbReference type="Proteomes" id="UP000053815"/>
    </source>
</evidence>
<comment type="subcellular location">
    <subcellularLocation>
        <location evidence="1">Nucleus</location>
        <location evidence="1">Nucleolus</location>
    </subcellularLocation>
</comment>
<gene>
    <name evidence="8" type="ORF">MAM1_0046d03176</name>
</gene>
<evidence type="ECO:0000256" key="3">
    <source>
        <dbReference type="ARBA" id="ARBA00022574"/>
    </source>
</evidence>
<keyword evidence="2" id="KW-0698">rRNA processing</keyword>
<dbReference type="PANTHER" id="PTHR18359:SF0">
    <property type="entry name" value="U3 SMALL NUCLEOLAR RNA-ASSOCIATED PROTEIN 18 HOMOLOG"/>
    <property type="match status" value="1"/>
</dbReference>
<dbReference type="SMART" id="SM00320">
    <property type="entry name" value="WD40"/>
    <property type="match status" value="7"/>
</dbReference>
<dbReference type="GO" id="GO:0006364">
    <property type="term" value="P:rRNA processing"/>
    <property type="evidence" value="ECO:0007669"/>
    <property type="project" value="UniProtKB-KW"/>
</dbReference>
<dbReference type="GO" id="GO:0032040">
    <property type="term" value="C:small-subunit processome"/>
    <property type="evidence" value="ECO:0007669"/>
    <property type="project" value="TreeGrafter"/>
</dbReference>
<feature type="region of interest" description="Disordered" evidence="7">
    <location>
        <begin position="1"/>
        <end position="124"/>
    </location>
</feature>
<keyword evidence="5" id="KW-0539">Nucleus</keyword>
<evidence type="ECO:0000256" key="6">
    <source>
        <dbReference type="ARBA" id="ARBA00025767"/>
    </source>
</evidence>
<dbReference type="PANTHER" id="PTHR18359">
    <property type="entry name" value="WD-REPEAT PROTEIN-RELATED"/>
    <property type="match status" value="1"/>
</dbReference>
<dbReference type="AlphaFoldDB" id="A0A0C9M3T3"/>
<evidence type="ECO:0000256" key="7">
    <source>
        <dbReference type="SAM" id="MobiDB-lite"/>
    </source>
</evidence>
<dbReference type="GO" id="GO:0034388">
    <property type="term" value="C:Pwp2p-containing subcomplex of 90S preribosome"/>
    <property type="evidence" value="ECO:0007669"/>
    <property type="project" value="TreeGrafter"/>
</dbReference>
<feature type="compositionally biased region" description="Acidic residues" evidence="7">
    <location>
        <begin position="189"/>
        <end position="204"/>
    </location>
</feature>
<comment type="similarity">
    <text evidence="6">Belongs to the WD repeat UTP18 family.</text>
</comment>
<keyword evidence="3" id="KW-0853">WD repeat</keyword>
<evidence type="ECO:0000256" key="5">
    <source>
        <dbReference type="ARBA" id="ARBA00023242"/>
    </source>
</evidence>
<reference evidence="8" key="1">
    <citation type="submission" date="2014-09" db="EMBL/GenBank/DDBJ databases">
        <title>Draft genome sequence of an oleaginous Mucoromycotina fungus Mucor ambiguus NBRC6742.</title>
        <authorList>
            <person name="Takeda I."/>
            <person name="Yamane N."/>
            <person name="Morita T."/>
            <person name="Tamano K."/>
            <person name="Machida M."/>
            <person name="Baker S."/>
            <person name="Koike H."/>
        </authorList>
    </citation>
    <scope>NUCLEOTIDE SEQUENCE</scope>
    <source>
        <strain evidence="8">NBRC 6742</strain>
    </source>
</reference>
<feature type="compositionally biased region" description="Acidic residues" evidence="7">
    <location>
        <begin position="80"/>
        <end position="108"/>
    </location>
</feature>
<evidence type="ECO:0000256" key="2">
    <source>
        <dbReference type="ARBA" id="ARBA00022552"/>
    </source>
</evidence>
<name>A0A0C9M3T3_9FUNG</name>
<dbReference type="InterPro" id="IPR001680">
    <property type="entry name" value="WD40_rpt"/>
</dbReference>
<keyword evidence="9" id="KW-1185">Reference proteome</keyword>
<dbReference type="STRING" id="91626.A0A0C9M3T3"/>
<evidence type="ECO:0000256" key="4">
    <source>
        <dbReference type="ARBA" id="ARBA00022737"/>
    </source>
</evidence>
<dbReference type="OrthoDB" id="1935146at2759"/>
<keyword evidence="4" id="KW-0677">Repeat</keyword>
<dbReference type="SUPFAM" id="SSF50978">
    <property type="entry name" value="WD40 repeat-like"/>
    <property type="match status" value="1"/>
</dbReference>
<dbReference type="Gene3D" id="2.130.10.10">
    <property type="entry name" value="YVTN repeat-like/Quinoprotein amine dehydrogenase"/>
    <property type="match status" value="1"/>
</dbReference>
<sequence>MSPISKKAKKESSEKELEGFLFGDTTEELWTKTGQELNTDRTQDSNTDDDEEEDNEEAFFFDSGPVTFTMDAPTLGAEGSDSEIDYEAEQENEEDDEEEDSDDSDDSANNDSNAAWEDEDDKRLKISLTATNITKKLRNDEDEDVIDGAEYTRRLRRQFNKIYPKPDWAQLPSEIKAEQRKRKASSNSSDEEDDDDMDRDEDELDDKTRLDLLKSTMGILERRSGKNTISPRRLDILRVKNANRAVPRSYKLITSIAFHPNAQVMLTAGLDKTLRLFQIDGKINPKIQSVMFKDMPIYHAEFHPSGDQIIVSGRRKFFYIYDIQSGIIDKCPGIWGKDEKSLEKFSISPCGRYIAFLGSSGTIIIVSYLTKKWFCDLKMNGTVDSVSWSADGTFIFGFGSAGEVYQFNVVDKECVKRWVDDGCIGASVLRVSPNEKYYATGSSTGVVNLYDRSVLEPNNARPTPIKAITNLTTRINNIVFNHDSQLMVIASQSKKDQLRVIHVPTATAYSNWPTDRTPLSDVVAVAFSPNSDYLAVSNEKGHVLLYTLKHYALHTSLLFVHLTDGSNDSRTLKADWRVLHDDIAQRYNKETEVTVAESAKFFIDQSKTCIEAKAMHDNHARGLYVGSGIYLCQLDNSLSRFEEYLIWLYFRDKMIEL</sequence>